<protein>
    <submittedName>
        <fullName evidence="1">Uncharacterized protein</fullName>
    </submittedName>
</protein>
<dbReference type="AlphaFoldDB" id="A0A6M3ITH5"/>
<name>A0A6M3ITH5_9ZZZZ</name>
<dbReference type="EMBL" id="MT142179">
    <property type="protein sequence ID" value="QJA75692.1"/>
    <property type="molecule type" value="Genomic_DNA"/>
</dbReference>
<accession>A0A6M3ITH5</accession>
<evidence type="ECO:0000313" key="2">
    <source>
        <dbReference type="EMBL" id="QJA75692.1"/>
    </source>
</evidence>
<sequence>MDNQEKAQLQLDRANAKFRMGESYRIILNLKDMLKSYQECWQKWDRKFKHADRLLAEEEKLTKVKTGESGIEKKLGKTSDIQLLMNLSSDQVRRLAEVLKDEMEKGGMK</sequence>
<reference evidence="1" key="1">
    <citation type="submission" date="2020-03" db="EMBL/GenBank/DDBJ databases">
        <title>The deep terrestrial virosphere.</title>
        <authorList>
            <person name="Holmfeldt K."/>
            <person name="Nilsson E."/>
            <person name="Simone D."/>
            <person name="Lopez-Fernandez M."/>
            <person name="Wu X."/>
            <person name="de Brujin I."/>
            <person name="Lundin D."/>
            <person name="Andersson A."/>
            <person name="Bertilsson S."/>
            <person name="Dopson M."/>
        </authorList>
    </citation>
    <scope>NUCLEOTIDE SEQUENCE</scope>
    <source>
        <strain evidence="2">MM415A01721</strain>
        <strain evidence="1">MM415B01114</strain>
    </source>
</reference>
<proteinExistence type="predicted"/>
<evidence type="ECO:0000313" key="1">
    <source>
        <dbReference type="EMBL" id="QJA60461.1"/>
    </source>
</evidence>
<organism evidence="1">
    <name type="scientific">viral metagenome</name>
    <dbReference type="NCBI Taxonomy" id="1070528"/>
    <lineage>
        <taxon>unclassified sequences</taxon>
        <taxon>metagenomes</taxon>
        <taxon>organismal metagenomes</taxon>
    </lineage>
</organism>
<gene>
    <name evidence="2" type="ORF">MM415A01721_0012</name>
    <name evidence="1" type="ORF">MM415B01114_0011</name>
</gene>
<dbReference type="EMBL" id="MT141410">
    <property type="protein sequence ID" value="QJA60461.1"/>
    <property type="molecule type" value="Genomic_DNA"/>
</dbReference>